<evidence type="ECO:0000259" key="1">
    <source>
        <dbReference type="Pfam" id="PF16087"/>
    </source>
</evidence>
<feature type="non-terminal residue" evidence="2">
    <location>
        <position position="60"/>
    </location>
</feature>
<proteinExistence type="predicted"/>
<feature type="domain" description="DUF4817" evidence="1">
    <location>
        <begin position="7"/>
        <end position="59"/>
    </location>
</feature>
<dbReference type="Pfam" id="PF16087">
    <property type="entry name" value="DUF4817"/>
    <property type="match status" value="1"/>
</dbReference>
<dbReference type="EMBL" id="JAXCGZ010009837">
    <property type="protein sequence ID" value="KAK7076123.1"/>
    <property type="molecule type" value="Genomic_DNA"/>
</dbReference>
<reference evidence="2 3" key="1">
    <citation type="submission" date="2023-11" db="EMBL/GenBank/DDBJ databases">
        <title>Halocaridina rubra genome assembly.</title>
        <authorList>
            <person name="Smith C."/>
        </authorList>
    </citation>
    <scope>NUCLEOTIDE SEQUENCE [LARGE SCALE GENOMIC DNA]</scope>
    <source>
        <strain evidence="2">EP-1</strain>
        <tissue evidence="2">Whole</tissue>
    </source>
</reference>
<evidence type="ECO:0000313" key="2">
    <source>
        <dbReference type="EMBL" id="KAK7076123.1"/>
    </source>
</evidence>
<sequence>EAIALWTIEHRAFAYDSFVKNNESVTAVLREFCRRFNIHGSQAVPTRNTILRWVHVFRTR</sequence>
<keyword evidence="3" id="KW-1185">Reference proteome</keyword>
<accession>A0AAN8X8X4</accession>
<dbReference type="Proteomes" id="UP001381693">
    <property type="component" value="Unassembled WGS sequence"/>
</dbReference>
<evidence type="ECO:0000313" key="3">
    <source>
        <dbReference type="Proteomes" id="UP001381693"/>
    </source>
</evidence>
<feature type="non-terminal residue" evidence="2">
    <location>
        <position position="1"/>
    </location>
</feature>
<protein>
    <recommendedName>
        <fullName evidence="1">DUF4817 domain-containing protein</fullName>
    </recommendedName>
</protein>
<dbReference type="AlphaFoldDB" id="A0AAN8X8X4"/>
<name>A0AAN8X8X4_HALRR</name>
<organism evidence="2 3">
    <name type="scientific">Halocaridina rubra</name>
    <name type="common">Hawaiian red shrimp</name>
    <dbReference type="NCBI Taxonomy" id="373956"/>
    <lineage>
        <taxon>Eukaryota</taxon>
        <taxon>Metazoa</taxon>
        <taxon>Ecdysozoa</taxon>
        <taxon>Arthropoda</taxon>
        <taxon>Crustacea</taxon>
        <taxon>Multicrustacea</taxon>
        <taxon>Malacostraca</taxon>
        <taxon>Eumalacostraca</taxon>
        <taxon>Eucarida</taxon>
        <taxon>Decapoda</taxon>
        <taxon>Pleocyemata</taxon>
        <taxon>Caridea</taxon>
        <taxon>Atyoidea</taxon>
        <taxon>Atyidae</taxon>
        <taxon>Halocaridina</taxon>
    </lineage>
</organism>
<comment type="caution">
    <text evidence="2">The sequence shown here is derived from an EMBL/GenBank/DDBJ whole genome shotgun (WGS) entry which is preliminary data.</text>
</comment>
<dbReference type="InterPro" id="IPR032135">
    <property type="entry name" value="DUF4817"/>
</dbReference>
<gene>
    <name evidence="2" type="ORF">SK128_027127</name>
</gene>